<reference evidence="3" key="1">
    <citation type="journal article" date="2005" name="Nature">
        <title>The map-based sequence of the rice genome.</title>
        <authorList>
            <consortium name="International rice genome sequencing project (IRGSP)"/>
            <person name="Matsumoto T."/>
            <person name="Wu J."/>
            <person name="Kanamori H."/>
            <person name="Katayose Y."/>
            <person name="Fujisawa M."/>
            <person name="Namiki N."/>
            <person name="Mizuno H."/>
            <person name="Yamamoto K."/>
            <person name="Antonio B.A."/>
            <person name="Baba T."/>
            <person name="Sakata K."/>
            <person name="Nagamura Y."/>
            <person name="Aoki H."/>
            <person name="Arikawa K."/>
            <person name="Arita K."/>
            <person name="Bito T."/>
            <person name="Chiden Y."/>
            <person name="Fujitsuka N."/>
            <person name="Fukunaka R."/>
            <person name="Hamada M."/>
            <person name="Harada C."/>
            <person name="Hayashi A."/>
            <person name="Hijishita S."/>
            <person name="Honda M."/>
            <person name="Hosokawa S."/>
            <person name="Ichikawa Y."/>
            <person name="Idonuma A."/>
            <person name="Iijima M."/>
            <person name="Ikeda M."/>
            <person name="Ikeno M."/>
            <person name="Ito K."/>
            <person name="Ito S."/>
            <person name="Ito T."/>
            <person name="Ito Y."/>
            <person name="Ito Y."/>
            <person name="Iwabuchi A."/>
            <person name="Kamiya K."/>
            <person name="Karasawa W."/>
            <person name="Kurita K."/>
            <person name="Katagiri S."/>
            <person name="Kikuta A."/>
            <person name="Kobayashi H."/>
            <person name="Kobayashi N."/>
            <person name="Machita K."/>
            <person name="Maehara T."/>
            <person name="Masukawa M."/>
            <person name="Mizubayashi T."/>
            <person name="Mukai Y."/>
            <person name="Nagasaki H."/>
            <person name="Nagata Y."/>
            <person name="Naito S."/>
            <person name="Nakashima M."/>
            <person name="Nakama Y."/>
            <person name="Nakamichi Y."/>
            <person name="Nakamura M."/>
            <person name="Meguro A."/>
            <person name="Negishi M."/>
            <person name="Ohta I."/>
            <person name="Ohta T."/>
            <person name="Okamoto M."/>
            <person name="Ono N."/>
            <person name="Saji S."/>
            <person name="Sakaguchi M."/>
            <person name="Sakai K."/>
            <person name="Shibata M."/>
            <person name="Shimokawa T."/>
            <person name="Song J."/>
            <person name="Takazaki Y."/>
            <person name="Terasawa K."/>
            <person name="Tsugane M."/>
            <person name="Tsuji K."/>
            <person name="Ueda S."/>
            <person name="Waki K."/>
            <person name="Yamagata H."/>
            <person name="Yamamoto M."/>
            <person name="Yamamoto S."/>
            <person name="Yamane H."/>
            <person name="Yoshiki S."/>
            <person name="Yoshihara R."/>
            <person name="Yukawa K."/>
            <person name="Zhong H."/>
            <person name="Yano M."/>
            <person name="Yuan Q."/>
            <person name="Ouyang S."/>
            <person name="Liu J."/>
            <person name="Jones K.M."/>
            <person name="Gansberger K."/>
            <person name="Moffat K."/>
            <person name="Hill J."/>
            <person name="Bera J."/>
            <person name="Fadrosh D."/>
            <person name="Jin S."/>
            <person name="Johri S."/>
            <person name="Kim M."/>
            <person name="Overton L."/>
            <person name="Reardon M."/>
            <person name="Tsitrin T."/>
            <person name="Vuong H."/>
            <person name="Weaver B."/>
            <person name="Ciecko A."/>
            <person name="Tallon L."/>
            <person name="Jackson J."/>
            <person name="Pai G."/>
            <person name="Aken S.V."/>
            <person name="Utterback T."/>
            <person name="Reidmuller S."/>
            <person name="Feldblyum T."/>
            <person name="Hsiao J."/>
            <person name="Zismann V."/>
            <person name="Iobst S."/>
            <person name="de Vazeille A.R."/>
            <person name="Buell C.R."/>
            <person name="Ying K."/>
            <person name="Li Y."/>
            <person name="Lu T."/>
            <person name="Huang Y."/>
            <person name="Zhao Q."/>
            <person name="Feng Q."/>
            <person name="Zhang L."/>
            <person name="Zhu J."/>
            <person name="Weng Q."/>
            <person name="Mu J."/>
            <person name="Lu Y."/>
            <person name="Fan D."/>
            <person name="Liu Y."/>
            <person name="Guan J."/>
            <person name="Zhang Y."/>
            <person name="Yu S."/>
            <person name="Liu X."/>
            <person name="Zhang Y."/>
            <person name="Hong G."/>
            <person name="Han B."/>
            <person name="Choisne N."/>
            <person name="Demange N."/>
            <person name="Orjeda G."/>
            <person name="Samain S."/>
            <person name="Cattolico L."/>
            <person name="Pelletier E."/>
            <person name="Couloux A."/>
            <person name="Segurens B."/>
            <person name="Wincker P."/>
            <person name="D'Hont A."/>
            <person name="Scarpelli C."/>
            <person name="Weissenbach J."/>
            <person name="Salanoubat M."/>
            <person name="Quetier F."/>
            <person name="Yu Y."/>
            <person name="Kim H.R."/>
            <person name="Rambo T."/>
            <person name="Currie J."/>
            <person name="Collura K."/>
            <person name="Luo M."/>
            <person name="Yang T."/>
            <person name="Ammiraju J.S.S."/>
            <person name="Engler F."/>
            <person name="Soderlund C."/>
            <person name="Wing R.A."/>
            <person name="Palmer L.E."/>
            <person name="de la Bastide M."/>
            <person name="Spiegel L."/>
            <person name="Nascimento L."/>
            <person name="Zutavern T."/>
            <person name="O'Shaughnessy A."/>
            <person name="Dike S."/>
            <person name="Dedhia N."/>
            <person name="Preston R."/>
            <person name="Balija V."/>
            <person name="McCombie W.R."/>
            <person name="Chow T."/>
            <person name="Chen H."/>
            <person name="Chung M."/>
            <person name="Chen C."/>
            <person name="Shaw J."/>
            <person name="Wu H."/>
            <person name="Hsiao K."/>
            <person name="Chao Y."/>
            <person name="Chu M."/>
            <person name="Cheng C."/>
            <person name="Hour A."/>
            <person name="Lee P."/>
            <person name="Lin S."/>
            <person name="Lin Y."/>
            <person name="Liou J."/>
            <person name="Liu S."/>
            <person name="Hsing Y."/>
            <person name="Raghuvanshi S."/>
            <person name="Mohanty A."/>
            <person name="Bharti A.K."/>
            <person name="Gaur A."/>
            <person name="Gupta V."/>
            <person name="Kumar D."/>
            <person name="Ravi V."/>
            <person name="Vij S."/>
            <person name="Kapur A."/>
            <person name="Khurana P."/>
            <person name="Khurana P."/>
            <person name="Khurana J.P."/>
            <person name="Tyagi A.K."/>
            <person name="Gaikwad K."/>
            <person name="Singh A."/>
            <person name="Dalal V."/>
            <person name="Srivastava S."/>
            <person name="Dixit A."/>
            <person name="Pal A.K."/>
            <person name="Ghazi I.A."/>
            <person name="Yadav M."/>
            <person name="Pandit A."/>
            <person name="Bhargava A."/>
            <person name="Sureshbabu K."/>
            <person name="Batra K."/>
            <person name="Sharma T.R."/>
            <person name="Mohapatra T."/>
            <person name="Singh N.K."/>
            <person name="Messing J."/>
            <person name="Nelson A.B."/>
            <person name="Fuks G."/>
            <person name="Kavchok S."/>
            <person name="Keizer G."/>
            <person name="Linton E."/>
            <person name="Llaca V."/>
            <person name="Song R."/>
            <person name="Tanyolac B."/>
            <person name="Young S."/>
            <person name="Ho-Il K."/>
            <person name="Hahn J.H."/>
            <person name="Sangsakoo G."/>
            <person name="Vanavichit A."/>
            <person name="de Mattos Luiz.A.T."/>
            <person name="Zimmer P.D."/>
            <person name="Malone G."/>
            <person name="Dellagostin O."/>
            <person name="de Oliveira A.C."/>
            <person name="Bevan M."/>
            <person name="Bancroft I."/>
            <person name="Minx P."/>
            <person name="Cordum H."/>
            <person name="Wilson R."/>
            <person name="Cheng Z."/>
            <person name="Jin W."/>
            <person name="Jiang J."/>
            <person name="Leong S.A."/>
            <person name="Iwama H."/>
            <person name="Gojobori T."/>
            <person name="Itoh T."/>
            <person name="Niimura Y."/>
            <person name="Fujii Y."/>
            <person name="Habara T."/>
            <person name="Sakai H."/>
            <person name="Sato Y."/>
            <person name="Wilson G."/>
            <person name="Kumar K."/>
            <person name="McCouch S."/>
            <person name="Juretic N."/>
            <person name="Hoen D."/>
            <person name="Wright S."/>
            <person name="Bruskiewich R."/>
            <person name="Bureau T."/>
            <person name="Miyao A."/>
            <person name="Hirochika H."/>
            <person name="Nishikawa T."/>
            <person name="Kadowaki K."/>
            <person name="Sugiura M."/>
            <person name="Burr B."/>
            <person name="Sasaki T."/>
        </authorList>
    </citation>
    <scope>NUCLEOTIDE SEQUENCE [LARGE SCALE GENOMIC DNA]</scope>
    <source>
        <strain evidence="3">cv. Nipponbare</strain>
    </source>
</reference>
<evidence type="ECO:0000313" key="2">
    <source>
        <dbReference type="EMBL" id="BAS71294.1"/>
    </source>
</evidence>
<dbReference type="Gramene" id="Os01t0243901-00">
    <property type="protein sequence ID" value="Os01t0243901-00"/>
    <property type="gene ID" value="Os01g0243901"/>
</dbReference>
<evidence type="ECO:0000256" key="1">
    <source>
        <dbReference type="SAM" id="MobiDB-lite"/>
    </source>
</evidence>
<dbReference type="Proteomes" id="UP000059680">
    <property type="component" value="Chromosome 1"/>
</dbReference>
<sequence length="149" mass="14654">MGMPRFAWRRRRPEVSAARTNGKKRGVGGSGNTSGEMVRIATRGGAASATERSAPTGSSPSAAALTRGMLPRMTHVDDGGGGADTVSAGCWCAGAAGSRETHGGAARTVEPAGASGAGWDTSAAAVDSVAGGGDDIRAPAGGDKRVSGW</sequence>
<evidence type="ECO:0000313" key="3">
    <source>
        <dbReference type="Proteomes" id="UP000059680"/>
    </source>
</evidence>
<feature type="compositionally biased region" description="Low complexity" evidence="1">
    <location>
        <begin position="53"/>
        <end position="64"/>
    </location>
</feature>
<dbReference type="AlphaFoldDB" id="A0A0P0V0B2"/>
<feature type="region of interest" description="Disordered" evidence="1">
    <location>
        <begin position="1"/>
        <end position="80"/>
    </location>
</feature>
<keyword evidence="3" id="KW-1185">Reference proteome</keyword>
<feature type="compositionally biased region" description="Basic and acidic residues" evidence="1">
    <location>
        <begin position="134"/>
        <end position="149"/>
    </location>
</feature>
<organism evidence="2 3">
    <name type="scientific">Oryza sativa subsp. japonica</name>
    <name type="common">Rice</name>
    <dbReference type="NCBI Taxonomy" id="39947"/>
    <lineage>
        <taxon>Eukaryota</taxon>
        <taxon>Viridiplantae</taxon>
        <taxon>Streptophyta</taxon>
        <taxon>Embryophyta</taxon>
        <taxon>Tracheophyta</taxon>
        <taxon>Spermatophyta</taxon>
        <taxon>Magnoliopsida</taxon>
        <taxon>Liliopsida</taxon>
        <taxon>Poales</taxon>
        <taxon>Poaceae</taxon>
        <taxon>BOP clade</taxon>
        <taxon>Oryzoideae</taxon>
        <taxon>Oryzeae</taxon>
        <taxon>Oryzinae</taxon>
        <taxon>Oryza</taxon>
        <taxon>Oryza sativa</taxon>
    </lineage>
</organism>
<dbReference type="PaxDb" id="39947-A0A0P0V0B2"/>
<dbReference type="EMBL" id="AP014957">
    <property type="protein sequence ID" value="BAS71294.1"/>
    <property type="molecule type" value="Genomic_DNA"/>
</dbReference>
<accession>A0A0P0V0B2</accession>
<reference evidence="2 3" key="3">
    <citation type="journal article" date="2013" name="Rice">
        <title>Improvement of the Oryza sativa Nipponbare reference genome using next generation sequence and optical map data.</title>
        <authorList>
            <person name="Kawahara Y."/>
            <person name="de la Bastide M."/>
            <person name="Hamilton J.P."/>
            <person name="Kanamori H."/>
            <person name="McCombie W.R."/>
            <person name="Ouyang S."/>
            <person name="Schwartz D.C."/>
            <person name="Tanaka T."/>
            <person name="Wu J."/>
            <person name="Zhou S."/>
            <person name="Childs K.L."/>
            <person name="Davidson R.M."/>
            <person name="Lin H."/>
            <person name="Quesada-Ocampo L."/>
            <person name="Vaillancourt B."/>
            <person name="Sakai H."/>
            <person name="Lee S.S."/>
            <person name="Kim J."/>
            <person name="Numa H."/>
            <person name="Itoh T."/>
            <person name="Buell C.R."/>
            <person name="Matsumoto T."/>
        </authorList>
    </citation>
    <scope>NUCLEOTIDE SEQUENCE [LARGE SCALE GENOMIC DNA]</scope>
    <source>
        <strain evidence="3">cv. Nipponbare</strain>
    </source>
</reference>
<reference evidence="2 3" key="2">
    <citation type="journal article" date="2013" name="Plant Cell Physiol.">
        <title>Rice Annotation Project Database (RAP-DB): an integrative and interactive database for rice genomics.</title>
        <authorList>
            <person name="Sakai H."/>
            <person name="Lee S.S."/>
            <person name="Tanaka T."/>
            <person name="Numa H."/>
            <person name="Kim J."/>
            <person name="Kawahara Y."/>
            <person name="Wakimoto H."/>
            <person name="Yang C.C."/>
            <person name="Iwamoto M."/>
            <person name="Abe T."/>
            <person name="Yamada Y."/>
            <person name="Muto A."/>
            <person name="Inokuchi H."/>
            <person name="Ikemura T."/>
            <person name="Matsumoto T."/>
            <person name="Sasaki T."/>
            <person name="Itoh T."/>
        </authorList>
    </citation>
    <scope>NUCLEOTIDE SEQUENCE [LARGE SCALE GENOMIC DNA]</scope>
    <source>
        <strain evidence="3">cv. Nipponbare</strain>
    </source>
</reference>
<gene>
    <name evidence="2" type="ordered locus">Os01g0243901</name>
    <name evidence="2" type="ORF">OSNPB_010243901</name>
</gene>
<dbReference type="InParanoid" id="A0A0P0V0B2"/>
<proteinExistence type="predicted"/>
<protein>
    <submittedName>
        <fullName evidence="2">Os01g0243901 protein</fullName>
    </submittedName>
</protein>
<feature type="region of interest" description="Disordered" evidence="1">
    <location>
        <begin position="97"/>
        <end position="149"/>
    </location>
</feature>
<name>A0A0P0V0B2_ORYSJ</name>